<sequence>MASKLRIAVLECDTPIDTVRNQYGTYGDIFEAFFQRGVGALKDSGHAVDLEVSKWDVVEAQQYPDMDTVHGILITGSKHCSFDDQPWIAKLVAYVQKAYQLGQPRVLGVCFGHQIIARALGASVGRNDAGWEISTCQVQLTTEGSALMGGRESLTLHQMHRDIVLDIPKGITGLGFSDRCLVQGLYLPRRLLSFQAHPEFNEKIMSEILAVRRNQAIFTQEMFEDGQARAPLAHDGNLVARVSCKFLLDP</sequence>
<name>W9YBE5_9EURO</name>
<accession>W9YBE5</accession>
<reference evidence="2 3" key="1">
    <citation type="submission" date="2013-03" db="EMBL/GenBank/DDBJ databases">
        <title>The Genome Sequence of Capronia epimyces CBS 606.96.</title>
        <authorList>
            <consortium name="The Broad Institute Genomics Platform"/>
            <person name="Cuomo C."/>
            <person name="de Hoog S."/>
            <person name="Gorbushina A."/>
            <person name="Walker B."/>
            <person name="Young S.K."/>
            <person name="Zeng Q."/>
            <person name="Gargeya S."/>
            <person name="Fitzgerald M."/>
            <person name="Haas B."/>
            <person name="Abouelleil A."/>
            <person name="Allen A.W."/>
            <person name="Alvarado L."/>
            <person name="Arachchi H.M."/>
            <person name="Berlin A.M."/>
            <person name="Chapman S.B."/>
            <person name="Gainer-Dewar J."/>
            <person name="Goldberg J."/>
            <person name="Griggs A."/>
            <person name="Gujja S."/>
            <person name="Hansen M."/>
            <person name="Howarth C."/>
            <person name="Imamovic A."/>
            <person name="Ireland A."/>
            <person name="Larimer J."/>
            <person name="McCowan C."/>
            <person name="Murphy C."/>
            <person name="Pearson M."/>
            <person name="Poon T.W."/>
            <person name="Priest M."/>
            <person name="Roberts A."/>
            <person name="Saif S."/>
            <person name="Shea T."/>
            <person name="Sisk P."/>
            <person name="Sykes S."/>
            <person name="Wortman J."/>
            <person name="Nusbaum C."/>
            <person name="Birren B."/>
        </authorList>
    </citation>
    <scope>NUCLEOTIDE SEQUENCE [LARGE SCALE GENOMIC DNA]</scope>
    <source>
        <strain evidence="2 3">CBS 606.96</strain>
    </source>
</reference>
<dbReference type="Gene3D" id="3.40.50.880">
    <property type="match status" value="1"/>
</dbReference>
<dbReference type="InterPro" id="IPR044992">
    <property type="entry name" value="ChyE-like"/>
</dbReference>
<evidence type="ECO:0000313" key="2">
    <source>
        <dbReference type="EMBL" id="EXJ86960.1"/>
    </source>
</evidence>
<dbReference type="STRING" id="1182542.W9YBE5"/>
<keyword evidence="3" id="KW-1185">Reference proteome</keyword>
<dbReference type="HOGENOM" id="CLU_054974_0_2_1"/>
<dbReference type="PROSITE" id="PS51273">
    <property type="entry name" value="GATASE_TYPE_1"/>
    <property type="match status" value="1"/>
</dbReference>
<evidence type="ECO:0000259" key="1">
    <source>
        <dbReference type="Pfam" id="PF00117"/>
    </source>
</evidence>
<dbReference type="Pfam" id="PF00117">
    <property type="entry name" value="GATase"/>
    <property type="match status" value="1"/>
</dbReference>
<dbReference type="OrthoDB" id="92161at2759"/>
<dbReference type="eggNOG" id="KOG3179">
    <property type="taxonomic scope" value="Eukaryota"/>
</dbReference>
<dbReference type="CDD" id="cd01741">
    <property type="entry name" value="GATase1_1"/>
    <property type="match status" value="1"/>
</dbReference>
<evidence type="ECO:0000313" key="3">
    <source>
        <dbReference type="Proteomes" id="UP000019478"/>
    </source>
</evidence>
<dbReference type="PANTHER" id="PTHR42695">
    <property type="entry name" value="GLUTAMINE AMIDOTRANSFERASE YLR126C-RELATED"/>
    <property type="match status" value="1"/>
</dbReference>
<dbReference type="InterPro" id="IPR017926">
    <property type="entry name" value="GATASE"/>
</dbReference>
<dbReference type="GeneID" id="19168039"/>
<dbReference type="RefSeq" id="XP_007732239.1">
    <property type="nucleotide sequence ID" value="XM_007734049.1"/>
</dbReference>
<proteinExistence type="predicted"/>
<dbReference type="GO" id="GO:0005829">
    <property type="term" value="C:cytosol"/>
    <property type="evidence" value="ECO:0007669"/>
    <property type="project" value="TreeGrafter"/>
</dbReference>
<dbReference type="PANTHER" id="PTHR42695:SF5">
    <property type="entry name" value="GLUTAMINE AMIDOTRANSFERASE YLR126C-RELATED"/>
    <property type="match status" value="1"/>
</dbReference>
<feature type="domain" description="Glutamine amidotransferase" evidence="1">
    <location>
        <begin position="48"/>
        <end position="203"/>
    </location>
</feature>
<dbReference type="GO" id="GO:0005634">
    <property type="term" value="C:nucleus"/>
    <property type="evidence" value="ECO:0007669"/>
    <property type="project" value="TreeGrafter"/>
</dbReference>
<dbReference type="SUPFAM" id="SSF52317">
    <property type="entry name" value="Class I glutamine amidotransferase-like"/>
    <property type="match status" value="1"/>
</dbReference>
<dbReference type="AlphaFoldDB" id="W9YBE5"/>
<comment type="caution">
    <text evidence="2">The sequence shown here is derived from an EMBL/GenBank/DDBJ whole genome shotgun (WGS) entry which is preliminary data.</text>
</comment>
<dbReference type="InterPro" id="IPR029062">
    <property type="entry name" value="Class_I_gatase-like"/>
</dbReference>
<dbReference type="Proteomes" id="UP000019478">
    <property type="component" value="Unassembled WGS sequence"/>
</dbReference>
<dbReference type="EMBL" id="AMGY01000003">
    <property type="protein sequence ID" value="EXJ86960.1"/>
    <property type="molecule type" value="Genomic_DNA"/>
</dbReference>
<gene>
    <name evidence="2" type="ORF">A1O3_03914</name>
</gene>
<protein>
    <recommendedName>
        <fullName evidence="1">Glutamine amidotransferase domain-containing protein</fullName>
    </recommendedName>
</protein>
<organism evidence="2 3">
    <name type="scientific">Capronia epimyces CBS 606.96</name>
    <dbReference type="NCBI Taxonomy" id="1182542"/>
    <lineage>
        <taxon>Eukaryota</taxon>
        <taxon>Fungi</taxon>
        <taxon>Dikarya</taxon>
        <taxon>Ascomycota</taxon>
        <taxon>Pezizomycotina</taxon>
        <taxon>Eurotiomycetes</taxon>
        <taxon>Chaetothyriomycetidae</taxon>
        <taxon>Chaetothyriales</taxon>
        <taxon>Herpotrichiellaceae</taxon>
        <taxon>Capronia</taxon>
    </lineage>
</organism>